<dbReference type="Proteomes" id="UP000032180">
    <property type="component" value="Chromosome 6"/>
</dbReference>
<feature type="compositionally biased region" description="Basic and acidic residues" evidence="1">
    <location>
        <begin position="55"/>
        <end position="66"/>
    </location>
</feature>
<keyword evidence="3" id="KW-1185">Reference proteome</keyword>
<reference evidence="2" key="3">
    <citation type="submission" date="2015-04" db="UniProtKB">
        <authorList>
            <consortium name="EnsemblPlants"/>
        </authorList>
    </citation>
    <scope>IDENTIFICATION</scope>
</reference>
<dbReference type="Gramene" id="LPERR06G04870.1">
    <property type="protein sequence ID" value="LPERR06G04870.1"/>
    <property type="gene ID" value="LPERR06G04870"/>
</dbReference>
<reference evidence="2 3" key="1">
    <citation type="submission" date="2012-08" db="EMBL/GenBank/DDBJ databases">
        <title>Oryza genome evolution.</title>
        <authorList>
            <person name="Wing R.A."/>
        </authorList>
    </citation>
    <scope>NUCLEOTIDE SEQUENCE</scope>
</reference>
<sequence>MRKAAIHSSYGSNDCHVSHHPRSGILSPTRTPEPTAYFTTRFPSHLPHLFPPPAGRRDEADAEAEHSSPLALRRKP</sequence>
<feature type="region of interest" description="Disordered" evidence="1">
    <location>
        <begin position="1"/>
        <end position="76"/>
    </location>
</feature>
<evidence type="ECO:0000313" key="3">
    <source>
        <dbReference type="Proteomes" id="UP000032180"/>
    </source>
</evidence>
<accession>A0A0D9WML6</accession>
<name>A0A0D9WML6_9ORYZ</name>
<dbReference type="EnsemblPlants" id="LPERR06G04870.1">
    <property type="protein sequence ID" value="LPERR06G04870.1"/>
    <property type="gene ID" value="LPERR06G04870"/>
</dbReference>
<dbReference type="AlphaFoldDB" id="A0A0D9WML6"/>
<evidence type="ECO:0000313" key="2">
    <source>
        <dbReference type="EnsemblPlants" id="LPERR06G04870.1"/>
    </source>
</evidence>
<organism evidence="2 3">
    <name type="scientific">Leersia perrieri</name>
    <dbReference type="NCBI Taxonomy" id="77586"/>
    <lineage>
        <taxon>Eukaryota</taxon>
        <taxon>Viridiplantae</taxon>
        <taxon>Streptophyta</taxon>
        <taxon>Embryophyta</taxon>
        <taxon>Tracheophyta</taxon>
        <taxon>Spermatophyta</taxon>
        <taxon>Magnoliopsida</taxon>
        <taxon>Liliopsida</taxon>
        <taxon>Poales</taxon>
        <taxon>Poaceae</taxon>
        <taxon>BOP clade</taxon>
        <taxon>Oryzoideae</taxon>
        <taxon>Oryzeae</taxon>
        <taxon>Oryzinae</taxon>
        <taxon>Leersia</taxon>
    </lineage>
</organism>
<protein>
    <submittedName>
        <fullName evidence="2">Uncharacterized protein</fullName>
    </submittedName>
</protein>
<evidence type="ECO:0000256" key="1">
    <source>
        <dbReference type="SAM" id="MobiDB-lite"/>
    </source>
</evidence>
<reference evidence="3" key="2">
    <citation type="submission" date="2013-12" db="EMBL/GenBank/DDBJ databases">
        <authorList>
            <person name="Yu Y."/>
            <person name="Lee S."/>
            <person name="de Baynast K."/>
            <person name="Wissotski M."/>
            <person name="Liu L."/>
            <person name="Talag J."/>
            <person name="Goicoechea J."/>
            <person name="Angelova A."/>
            <person name="Jetty R."/>
            <person name="Kudrna D."/>
            <person name="Golser W."/>
            <person name="Rivera L."/>
            <person name="Zhang J."/>
            <person name="Wing R."/>
        </authorList>
    </citation>
    <scope>NUCLEOTIDE SEQUENCE</scope>
</reference>
<dbReference type="HOGENOM" id="CLU_2658049_0_0_1"/>
<proteinExistence type="predicted"/>